<sequence>MNSEQLAYNVLSRITLTWAALTIEARLLIAIALAAIGVAFRSSRRRAQLHRQRELDPIKRVIYNPKQFRHPRQR</sequence>
<evidence type="ECO:0000256" key="1">
    <source>
        <dbReference type="SAM" id="Phobius"/>
    </source>
</evidence>
<feature type="transmembrane region" description="Helical" evidence="1">
    <location>
        <begin position="16"/>
        <end position="40"/>
    </location>
</feature>
<keyword evidence="1" id="KW-0812">Transmembrane</keyword>
<reference evidence="2 3" key="1">
    <citation type="submission" date="2020-12" db="EMBL/GenBank/DDBJ databases">
        <title>FDA dAtabase for Regulatory Grade micrObial Sequences (FDA-ARGOS): Supporting development and validation of Infectious Disease Dx tests.</title>
        <authorList>
            <person name="Nelson B."/>
            <person name="Plummer A."/>
            <person name="Tallon L."/>
            <person name="Sadzewicz L."/>
            <person name="Zhao X."/>
            <person name="Boylan J."/>
            <person name="Ott S."/>
            <person name="Bowen H."/>
            <person name="Vavikolanu K."/>
            <person name="Mehta A."/>
            <person name="Aluvathingal J."/>
            <person name="Nadendla S."/>
            <person name="Myers T."/>
            <person name="Yan Y."/>
            <person name="Sichtig H."/>
        </authorList>
    </citation>
    <scope>NUCLEOTIDE SEQUENCE [LARGE SCALE GENOMIC DNA]</scope>
    <source>
        <strain evidence="2 3">FDAARGOS_899</strain>
    </source>
</reference>
<name>A0A7T2U106_9BURK</name>
<organism evidence="2 3">
    <name type="scientific">Burkholderia humptydooensis</name>
    <dbReference type="NCBI Taxonomy" id="430531"/>
    <lineage>
        <taxon>Bacteria</taxon>
        <taxon>Pseudomonadati</taxon>
        <taxon>Pseudomonadota</taxon>
        <taxon>Betaproteobacteria</taxon>
        <taxon>Burkholderiales</taxon>
        <taxon>Burkholderiaceae</taxon>
        <taxon>Burkholderia</taxon>
        <taxon>pseudomallei group</taxon>
    </lineage>
</organism>
<protein>
    <submittedName>
        <fullName evidence="2">Uncharacterized protein</fullName>
    </submittedName>
</protein>
<dbReference type="KEGG" id="bhg:I6G56_19675"/>
<dbReference type="RefSeq" id="WP_009913942.1">
    <property type="nucleotide sequence ID" value="NZ_CP013380.1"/>
</dbReference>
<gene>
    <name evidence="2" type="ORF">I6G56_19675</name>
</gene>
<accession>A0A7T2U106</accession>
<evidence type="ECO:0000313" key="2">
    <source>
        <dbReference type="EMBL" id="QPS43718.1"/>
    </source>
</evidence>
<keyword evidence="1" id="KW-0472">Membrane</keyword>
<proteinExistence type="predicted"/>
<dbReference type="EMBL" id="CP065686">
    <property type="protein sequence ID" value="QPS43718.1"/>
    <property type="molecule type" value="Genomic_DNA"/>
</dbReference>
<dbReference type="Proteomes" id="UP000594943">
    <property type="component" value="Chromosome 1"/>
</dbReference>
<evidence type="ECO:0000313" key="3">
    <source>
        <dbReference type="Proteomes" id="UP000594943"/>
    </source>
</evidence>
<dbReference type="AlphaFoldDB" id="A0A7T2U106"/>
<keyword evidence="1" id="KW-1133">Transmembrane helix</keyword>